<dbReference type="AlphaFoldDB" id="E3ZT44"/>
<dbReference type="HOGENOM" id="CLU_3243970_0_0_9"/>
<gene>
    <name evidence="1" type="ORF">NT03LS_2692</name>
</gene>
<protein>
    <submittedName>
        <fullName evidence="1">Uncharacterized protein</fullName>
    </submittedName>
</protein>
<accession>E3ZT44</accession>
<reference evidence="1" key="1">
    <citation type="journal article" date="2010" name="Microbiol. Resour. Announc.">
        <title>Comparative genomics of the bacterial genus Listeria: Genome evolution is characterized by limited gene acquisition and limited gene loss.</title>
        <authorList>
            <person name="den Bakker H.C."/>
            <person name="Cummings C.A."/>
            <person name="Ferreira V."/>
            <person name="Vatta P."/>
            <person name="Orsi R.H."/>
            <person name="Degoricija L."/>
            <person name="Barker M."/>
            <person name="Petrauskene O."/>
            <person name="Furtado M.R."/>
            <person name="Wiedmann M."/>
        </authorList>
    </citation>
    <scope>NUCLEOTIDE SEQUENCE [LARGE SCALE GENOMIC DNA]</scope>
    <source>
        <strain evidence="1">FSL N1-067</strain>
    </source>
</reference>
<sequence>MGAQPNCLSTLPVERARSFLSLRNVFLFGLYEVKRITSQICMR</sequence>
<proteinExistence type="predicted"/>
<evidence type="ECO:0000313" key="1">
    <source>
        <dbReference type="EMBL" id="EFR99209.1"/>
    </source>
</evidence>
<dbReference type="Proteomes" id="UP000004302">
    <property type="component" value="Chromosome"/>
</dbReference>
<feature type="non-terminal residue" evidence="1">
    <location>
        <position position="43"/>
    </location>
</feature>
<organism evidence="1">
    <name type="scientific">Listeria seeligeri FSL N1-067</name>
    <dbReference type="NCBI Taxonomy" id="702453"/>
    <lineage>
        <taxon>Bacteria</taxon>
        <taxon>Bacillati</taxon>
        <taxon>Bacillota</taxon>
        <taxon>Bacilli</taxon>
        <taxon>Bacillales</taxon>
        <taxon>Listeriaceae</taxon>
        <taxon>Listeria</taxon>
    </lineage>
</organism>
<dbReference type="EMBL" id="ADXJ01000883">
    <property type="protein sequence ID" value="EFR99209.1"/>
    <property type="molecule type" value="Genomic_DNA"/>
</dbReference>
<comment type="caution">
    <text evidence="1">The sequence shown here is derived from an EMBL/GenBank/DDBJ whole genome shotgun (WGS) entry which is preliminary data.</text>
</comment>
<name>E3ZT44_LISSE</name>